<dbReference type="SUPFAM" id="SSF55298">
    <property type="entry name" value="YjgF-like"/>
    <property type="match status" value="1"/>
</dbReference>
<dbReference type="GO" id="GO:0004106">
    <property type="term" value="F:chorismate mutase activity"/>
    <property type="evidence" value="ECO:0007669"/>
    <property type="project" value="UniProtKB-EC"/>
</dbReference>
<organism evidence="3 4">
    <name type="scientific">Phormidium pseudopriestleyi FRX01</name>
    <dbReference type="NCBI Taxonomy" id="1759528"/>
    <lineage>
        <taxon>Bacteria</taxon>
        <taxon>Bacillati</taxon>
        <taxon>Cyanobacteriota</taxon>
        <taxon>Cyanophyceae</taxon>
        <taxon>Oscillatoriophycideae</taxon>
        <taxon>Oscillatoriales</taxon>
        <taxon>Oscillatoriaceae</taxon>
        <taxon>Phormidium</taxon>
    </lineage>
</organism>
<dbReference type="Proteomes" id="UP000664844">
    <property type="component" value="Unassembled WGS sequence"/>
</dbReference>
<evidence type="ECO:0000256" key="2">
    <source>
        <dbReference type="PROSITE-ProRule" id="PRU00514"/>
    </source>
</evidence>
<dbReference type="PROSITE" id="PS51167">
    <property type="entry name" value="CHORISMATE_MUT_1"/>
    <property type="match status" value="1"/>
</dbReference>
<dbReference type="RefSeq" id="WP_207086383.1">
    <property type="nucleotide sequence ID" value="NZ_JAFLQW010000041.1"/>
</dbReference>
<accession>A0ABS3FLM2</accession>
<keyword evidence="2 3" id="KW-0413">Isomerase</keyword>
<comment type="catalytic activity">
    <reaction evidence="2">
        <text>chorismate = prephenate</text>
        <dbReference type="Rhea" id="RHEA:13897"/>
        <dbReference type="ChEBI" id="CHEBI:29748"/>
        <dbReference type="ChEBI" id="CHEBI:29934"/>
        <dbReference type="EC" id="5.4.99.5"/>
    </reaction>
</comment>
<dbReference type="EC" id="5.4.99.5" evidence="1 2"/>
<reference evidence="3 4" key="1">
    <citation type="submission" date="2021-03" db="EMBL/GenBank/DDBJ databases">
        <title>Metabolic Capacity of the Antarctic Cyanobacterium Phormidium pseudopriestleyi that Sustains Oxygenic Photosynthesis in the Presence of Hydrogen Sulfide.</title>
        <authorList>
            <person name="Lumian J.E."/>
            <person name="Jungblut A.D."/>
            <person name="Dillon M.L."/>
            <person name="Hawes I."/>
            <person name="Doran P.T."/>
            <person name="Mackey T.J."/>
            <person name="Dick G.J."/>
            <person name="Grettenberger C.L."/>
            <person name="Sumner D.Y."/>
        </authorList>
    </citation>
    <scope>NUCLEOTIDE SEQUENCE [LARGE SCALE GENOMIC DNA]</scope>
    <source>
        <strain evidence="3 4">FRX01</strain>
    </source>
</reference>
<evidence type="ECO:0000313" key="4">
    <source>
        <dbReference type="Proteomes" id="UP000664844"/>
    </source>
</evidence>
<evidence type="ECO:0000313" key="3">
    <source>
        <dbReference type="EMBL" id="MBO0347807.1"/>
    </source>
</evidence>
<dbReference type="PANTHER" id="PTHR21164:SF0">
    <property type="entry name" value="CHORISMATE MUTASE AROH"/>
    <property type="match status" value="1"/>
</dbReference>
<protein>
    <recommendedName>
        <fullName evidence="1 2">chorismate mutase</fullName>
        <ecNumber evidence="1 2">5.4.99.5</ecNumber>
    </recommendedName>
</protein>
<sequence>MEWTVKAIRGAITASDNTIEAIREAVSELLDELEARNKLDPELIISATFSVTRDLDAIFPAAIARQRPHWENVQLLDVQHMYVQGDLERCIRFLIHVNVAAAHTEIYHPYLRHAQNLRPDLSFTSVGEW</sequence>
<dbReference type="NCBIfam" id="TIGR01796">
    <property type="entry name" value="CM_mono_aroH"/>
    <property type="match status" value="1"/>
</dbReference>
<dbReference type="PIRSF" id="PIRSF005965">
    <property type="entry name" value="Chor_mut_AroH"/>
    <property type="match status" value="1"/>
</dbReference>
<dbReference type="EMBL" id="JAFLQW010000041">
    <property type="protein sequence ID" value="MBO0347807.1"/>
    <property type="molecule type" value="Genomic_DNA"/>
</dbReference>
<dbReference type="InterPro" id="IPR008243">
    <property type="entry name" value="Chorismate_mutase_AroH"/>
</dbReference>
<gene>
    <name evidence="3" type="primary">aroH</name>
    <name evidence="3" type="ORF">J0895_01520</name>
</gene>
<name>A0ABS3FLM2_9CYAN</name>
<dbReference type="Pfam" id="PF07736">
    <property type="entry name" value="CM_1"/>
    <property type="match status" value="1"/>
</dbReference>
<keyword evidence="4" id="KW-1185">Reference proteome</keyword>
<dbReference type="Gene3D" id="3.30.1330.40">
    <property type="entry name" value="RutC-like"/>
    <property type="match status" value="1"/>
</dbReference>
<dbReference type="CDD" id="cd02185">
    <property type="entry name" value="AroH"/>
    <property type="match status" value="1"/>
</dbReference>
<dbReference type="PANTHER" id="PTHR21164">
    <property type="entry name" value="CHORISMATE MUTASE"/>
    <property type="match status" value="1"/>
</dbReference>
<dbReference type="InterPro" id="IPR035959">
    <property type="entry name" value="RutC-like_sf"/>
</dbReference>
<evidence type="ECO:0000256" key="1">
    <source>
        <dbReference type="NCBIfam" id="TIGR01796"/>
    </source>
</evidence>
<keyword evidence="2" id="KW-0057">Aromatic amino acid biosynthesis</keyword>
<proteinExistence type="predicted"/>
<comment type="caution">
    <text evidence="3">The sequence shown here is derived from an EMBL/GenBank/DDBJ whole genome shotgun (WGS) entry which is preliminary data.</text>
</comment>
<keyword evidence="2" id="KW-0028">Amino-acid biosynthesis</keyword>